<name>A0ABV5RKJ3_9ACTN</name>
<protein>
    <submittedName>
        <fullName evidence="1">Uncharacterized protein</fullName>
    </submittedName>
</protein>
<organism evidence="1 2">
    <name type="scientific">Streptomyces yanii</name>
    <dbReference type="NCBI Taxonomy" id="78510"/>
    <lineage>
        <taxon>Bacteria</taxon>
        <taxon>Bacillati</taxon>
        <taxon>Actinomycetota</taxon>
        <taxon>Actinomycetes</taxon>
        <taxon>Kitasatosporales</taxon>
        <taxon>Streptomycetaceae</taxon>
        <taxon>Streptomyces</taxon>
    </lineage>
</organism>
<reference evidence="1 2" key="1">
    <citation type="submission" date="2024-09" db="EMBL/GenBank/DDBJ databases">
        <authorList>
            <person name="Sun Q."/>
            <person name="Mori K."/>
        </authorList>
    </citation>
    <scope>NUCLEOTIDE SEQUENCE [LARGE SCALE GENOMIC DNA]</scope>
    <source>
        <strain evidence="1 2">JCM 3331</strain>
    </source>
</reference>
<keyword evidence="2" id="KW-1185">Reference proteome</keyword>
<gene>
    <name evidence="1" type="ORF">ACFFTL_37485</name>
</gene>
<accession>A0ABV5RKJ3</accession>
<sequence>MRRDGEVLVGEPAEAVPAWEWAPEIQVRFVGADGTERFGPLARYWAEPFEHASPARNFTAFKGQKNFTGEYWVATSRSLVGYES</sequence>
<evidence type="ECO:0000313" key="1">
    <source>
        <dbReference type="EMBL" id="MFB9577821.1"/>
    </source>
</evidence>
<dbReference type="EMBL" id="JBHMCG010000157">
    <property type="protein sequence ID" value="MFB9577821.1"/>
    <property type="molecule type" value="Genomic_DNA"/>
</dbReference>
<dbReference type="Proteomes" id="UP001589710">
    <property type="component" value="Unassembled WGS sequence"/>
</dbReference>
<proteinExistence type="predicted"/>
<dbReference type="RefSeq" id="WP_345513454.1">
    <property type="nucleotide sequence ID" value="NZ_BAAAXD010000022.1"/>
</dbReference>
<comment type="caution">
    <text evidence="1">The sequence shown here is derived from an EMBL/GenBank/DDBJ whole genome shotgun (WGS) entry which is preliminary data.</text>
</comment>
<evidence type="ECO:0000313" key="2">
    <source>
        <dbReference type="Proteomes" id="UP001589710"/>
    </source>
</evidence>